<evidence type="ECO:0000256" key="1">
    <source>
        <dbReference type="SAM" id="Phobius"/>
    </source>
</evidence>
<keyword evidence="3" id="KW-1185">Reference proteome</keyword>
<organism evidence="2 3">
    <name type="scientific">Phlebiopsis gigantea (strain 11061_1 CR5-6)</name>
    <name type="common">White-rot fungus</name>
    <name type="synonym">Peniophora gigantea</name>
    <dbReference type="NCBI Taxonomy" id="745531"/>
    <lineage>
        <taxon>Eukaryota</taxon>
        <taxon>Fungi</taxon>
        <taxon>Dikarya</taxon>
        <taxon>Basidiomycota</taxon>
        <taxon>Agaricomycotina</taxon>
        <taxon>Agaricomycetes</taxon>
        <taxon>Polyporales</taxon>
        <taxon>Phanerochaetaceae</taxon>
        <taxon>Phlebiopsis</taxon>
    </lineage>
</organism>
<proteinExistence type="predicted"/>
<evidence type="ECO:0000313" key="2">
    <source>
        <dbReference type="EMBL" id="KIP07124.1"/>
    </source>
</evidence>
<gene>
    <name evidence="2" type="ORF">PHLGIDRAFT_430995</name>
</gene>
<dbReference type="AlphaFoldDB" id="A0A0C3NPQ4"/>
<keyword evidence="1" id="KW-0812">Transmembrane</keyword>
<keyword evidence="1" id="KW-1133">Transmembrane helix</keyword>
<dbReference type="HOGENOM" id="CLU_2321178_0_0_1"/>
<evidence type="ECO:0000313" key="3">
    <source>
        <dbReference type="Proteomes" id="UP000053257"/>
    </source>
</evidence>
<reference evidence="2 3" key="1">
    <citation type="journal article" date="2014" name="PLoS Genet.">
        <title>Analysis of the Phlebiopsis gigantea genome, transcriptome and secretome provides insight into its pioneer colonization strategies of wood.</title>
        <authorList>
            <person name="Hori C."/>
            <person name="Ishida T."/>
            <person name="Igarashi K."/>
            <person name="Samejima M."/>
            <person name="Suzuki H."/>
            <person name="Master E."/>
            <person name="Ferreira P."/>
            <person name="Ruiz-Duenas F.J."/>
            <person name="Held B."/>
            <person name="Canessa P."/>
            <person name="Larrondo L.F."/>
            <person name="Schmoll M."/>
            <person name="Druzhinina I.S."/>
            <person name="Kubicek C.P."/>
            <person name="Gaskell J.A."/>
            <person name="Kersten P."/>
            <person name="St John F."/>
            <person name="Glasner J."/>
            <person name="Sabat G."/>
            <person name="Splinter BonDurant S."/>
            <person name="Syed K."/>
            <person name="Yadav J."/>
            <person name="Mgbeahuruike A.C."/>
            <person name="Kovalchuk A."/>
            <person name="Asiegbu F.O."/>
            <person name="Lackner G."/>
            <person name="Hoffmeister D."/>
            <person name="Rencoret J."/>
            <person name="Gutierrez A."/>
            <person name="Sun H."/>
            <person name="Lindquist E."/>
            <person name="Barry K."/>
            <person name="Riley R."/>
            <person name="Grigoriev I.V."/>
            <person name="Henrissat B."/>
            <person name="Kues U."/>
            <person name="Berka R.M."/>
            <person name="Martinez A.T."/>
            <person name="Covert S.F."/>
            <person name="Blanchette R.A."/>
            <person name="Cullen D."/>
        </authorList>
    </citation>
    <scope>NUCLEOTIDE SEQUENCE [LARGE SCALE GENOMIC DNA]</scope>
    <source>
        <strain evidence="2 3">11061_1 CR5-6</strain>
    </source>
</reference>
<feature type="transmembrane region" description="Helical" evidence="1">
    <location>
        <begin position="20"/>
        <end position="38"/>
    </location>
</feature>
<dbReference type="Proteomes" id="UP000053257">
    <property type="component" value="Unassembled WGS sequence"/>
</dbReference>
<dbReference type="EMBL" id="KN840503">
    <property type="protein sequence ID" value="KIP07124.1"/>
    <property type="molecule type" value="Genomic_DNA"/>
</dbReference>
<sequence length="99" mass="11378">MVFHDPRHRVPQRARTKRDLPILVYTCPLFIYSAKFLCQRPLFYSARICFLTKFFARTLHRPPLSFCCSPSSDTIPDLRRPDLGGLQSRLSCDSSGLSS</sequence>
<keyword evidence="1" id="KW-0472">Membrane</keyword>
<protein>
    <submittedName>
        <fullName evidence="2">Uncharacterized protein</fullName>
    </submittedName>
</protein>
<accession>A0A0C3NPQ4</accession>
<name>A0A0C3NPQ4_PHLG1</name>